<proteinExistence type="inferred from homology"/>
<dbReference type="RefSeq" id="WP_095445088.1">
    <property type="nucleotide sequence ID" value="NZ_CP022603.1"/>
</dbReference>
<sequence length="237" mass="26169">MDSYWQLLAWGSEGWGDEFAHGLMMTLQVSAVAFAVSFLFGLTGASGKLSRNRYIKAIADFYTTVVRALPELLVILLLYFSVATGAERLLKATGLVGNDFQFSAFWAAIIALAFVNGAFMTEVLRASYLAIPRGQIEAALSIGMRRRQIFTRVTFPQMMRHAVPGIGNLWLSITKESAIISVLGSFHELLYTGYRAAASTKQYIFFYGLTAFLFLAITLVSVIVIAQLEKRLSRGHG</sequence>
<dbReference type="InterPro" id="IPR051613">
    <property type="entry name" value="ABC_transp_permease_HisMQ"/>
</dbReference>
<evidence type="ECO:0000256" key="7">
    <source>
        <dbReference type="ARBA" id="ARBA00022989"/>
    </source>
</evidence>
<dbReference type="AlphaFoldDB" id="A0A248UCL3"/>
<keyword evidence="3 9" id="KW-0813">Transport</keyword>
<keyword evidence="7 9" id="KW-1133">Transmembrane helix</keyword>
<dbReference type="KEGG" id="och:CES85_5136"/>
<gene>
    <name evidence="11" type="ORF">CES85_5136</name>
</gene>
<evidence type="ECO:0000256" key="9">
    <source>
        <dbReference type="RuleBase" id="RU363032"/>
    </source>
</evidence>
<dbReference type="InterPro" id="IPR010065">
    <property type="entry name" value="AA_ABC_transptr_permease_3TM"/>
</dbReference>
<keyword evidence="4" id="KW-1003">Cell membrane</keyword>
<organism evidence="11 12">
    <name type="scientific">Ochrobactrum quorumnocens</name>
    <dbReference type="NCBI Taxonomy" id="271865"/>
    <lineage>
        <taxon>Bacteria</taxon>
        <taxon>Pseudomonadati</taxon>
        <taxon>Pseudomonadota</taxon>
        <taxon>Alphaproteobacteria</taxon>
        <taxon>Hyphomicrobiales</taxon>
        <taxon>Brucellaceae</taxon>
        <taxon>Brucella/Ochrobactrum group</taxon>
        <taxon>Ochrobactrum</taxon>
    </lineage>
</organism>
<dbReference type="GO" id="GO:0043190">
    <property type="term" value="C:ATP-binding cassette (ABC) transporter complex"/>
    <property type="evidence" value="ECO:0007669"/>
    <property type="project" value="InterPro"/>
</dbReference>
<feature type="transmembrane region" description="Helical" evidence="9">
    <location>
        <begin position="61"/>
        <end position="80"/>
    </location>
</feature>
<keyword evidence="6 9" id="KW-0812">Transmembrane</keyword>
<comment type="similarity">
    <text evidence="2">Belongs to the binding-protein-dependent transport system permease family. HisMQ subfamily.</text>
</comment>
<reference evidence="11 12" key="1">
    <citation type="submission" date="2017-07" db="EMBL/GenBank/DDBJ databases">
        <title>Phylogenetic study on the rhizospheric bacterium Ochrobactrum sp. A44.</title>
        <authorList>
            <person name="Krzyzanowska D.M."/>
            <person name="Ossowicki A."/>
            <person name="Rajewska M."/>
            <person name="Maciag T."/>
            <person name="Kaczynski Z."/>
            <person name="Czerwicka M."/>
            <person name="Jafra S."/>
        </authorList>
    </citation>
    <scope>NUCLEOTIDE SEQUENCE [LARGE SCALE GENOMIC DNA]</scope>
    <source>
        <strain evidence="11 12">A44</strain>
    </source>
</reference>
<evidence type="ECO:0000259" key="10">
    <source>
        <dbReference type="PROSITE" id="PS50928"/>
    </source>
</evidence>
<dbReference type="CDD" id="cd06261">
    <property type="entry name" value="TM_PBP2"/>
    <property type="match status" value="1"/>
</dbReference>
<evidence type="ECO:0000313" key="11">
    <source>
        <dbReference type="EMBL" id="ASV84342.1"/>
    </source>
</evidence>
<evidence type="ECO:0000256" key="8">
    <source>
        <dbReference type="ARBA" id="ARBA00023136"/>
    </source>
</evidence>
<dbReference type="InterPro" id="IPR000515">
    <property type="entry name" value="MetI-like"/>
</dbReference>
<name>A0A248UCL3_9HYPH</name>
<dbReference type="SUPFAM" id="SSF161098">
    <property type="entry name" value="MetI-like"/>
    <property type="match status" value="1"/>
</dbReference>
<feature type="transmembrane region" description="Helical" evidence="9">
    <location>
        <begin position="100"/>
        <end position="119"/>
    </location>
</feature>
<dbReference type="GO" id="GO:0022857">
    <property type="term" value="F:transmembrane transporter activity"/>
    <property type="evidence" value="ECO:0007669"/>
    <property type="project" value="InterPro"/>
</dbReference>
<dbReference type="PANTHER" id="PTHR30133:SF2">
    <property type="entry name" value="ARGININE ABC TRANSPORTER PERMEASE PROTEIN ARTQ"/>
    <property type="match status" value="1"/>
</dbReference>
<dbReference type="PANTHER" id="PTHR30133">
    <property type="entry name" value="CATIONIC AMINO ACID TRANSPORTER, MEMBRANE COMPONENT"/>
    <property type="match status" value="1"/>
</dbReference>
<dbReference type="Gene3D" id="1.10.3720.10">
    <property type="entry name" value="MetI-like"/>
    <property type="match status" value="1"/>
</dbReference>
<dbReference type="NCBIfam" id="TIGR01726">
    <property type="entry name" value="HEQRo_perm_3TM"/>
    <property type="match status" value="1"/>
</dbReference>
<keyword evidence="5" id="KW-0997">Cell inner membrane</keyword>
<evidence type="ECO:0000256" key="3">
    <source>
        <dbReference type="ARBA" id="ARBA00022448"/>
    </source>
</evidence>
<dbReference type="PROSITE" id="PS50928">
    <property type="entry name" value="ABC_TM1"/>
    <property type="match status" value="1"/>
</dbReference>
<evidence type="ECO:0000256" key="6">
    <source>
        <dbReference type="ARBA" id="ARBA00022692"/>
    </source>
</evidence>
<dbReference type="InterPro" id="IPR035906">
    <property type="entry name" value="MetI-like_sf"/>
</dbReference>
<dbReference type="EMBL" id="CP022603">
    <property type="protein sequence ID" value="ASV84342.1"/>
    <property type="molecule type" value="Genomic_DNA"/>
</dbReference>
<dbReference type="Pfam" id="PF00528">
    <property type="entry name" value="BPD_transp_1"/>
    <property type="match status" value="1"/>
</dbReference>
<feature type="transmembrane region" description="Helical" evidence="9">
    <location>
        <begin position="204"/>
        <end position="228"/>
    </location>
</feature>
<evidence type="ECO:0000256" key="5">
    <source>
        <dbReference type="ARBA" id="ARBA00022519"/>
    </source>
</evidence>
<evidence type="ECO:0000256" key="4">
    <source>
        <dbReference type="ARBA" id="ARBA00022475"/>
    </source>
</evidence>
<keyword evidence="8 9" id="KW-0472">Membrane</keyword>
<evidence type="ECO:0000313" key="12">
    <source>
        <dbReference type="Proteomes" id="UP000215256"/>
    </source>
</evidence>
<feature type="transmembrane region" description="Helical" evidence="9">
    <location>
        <begin position="20"/>
        <end position="40"/>
    </location>
</feature>
<comment type="subcellular location">
    <subcellularLocation>
        <location evidence="1">Cell inner membrane</location>
        <topology evidence="1">Multi-pass membrane protein</topology>
    </subcellularLocation>
    <subcellularLocation>
        <location evidence="9">Cell membrane</location>
        <topology evidence="9">Multi-pass membrane protein</topology>
    </subcellularLocation>
</comment>
<dbReference type="OrthoDB" id="9815029at2"/>
<dbReference type="Proteomes" id="UP000215256">
    <property type="component" value="Chromosome 2"/>
</dbReference>
<evidence type="ECO:0000256" key="1">
    <source>
        <dbReference type="ARBA" id="ARBA00004429"/>
    </source>
</evidence>
<evidence type="ECO:0000256" key="2">
    <source>
        <dbReference type="ARBA" id="ARBA00010072"/>
    </source>
</evidence>
<protein>
    <submittedName>
        <fullName evidence="11">Amino ABC transporter, permease, 3-TM region, His/Glu/Gln/Arg/opine family domain protein</fullName>
    </submittedName>
</protein>
<feature type="domain" description="ABC transmembrane type-1" evidence="10">
    <location>
        <begin position="23"/>
        <end position="224"/>
    </location>
</feature>
<accession>A0A248UCL3</accession>